<evidence type="ECO:0000256" key="3">
    <source>
        <dbReference type="ARBA" id="ARBA00022630"/>
    </source>
</evidence>
<dbReference type="GO" id="GO:0003955">
    <property type="term" value="F:NAD(P)H dehydrogenase (quinone) activity"/>
    <property type="evidence" value="ECO:0007669"/>
    <property type="project" value="TreeGrafter"/>
</dbReference>
<dbReference type="GO" id="GO:0019646">
    <property type="term" value="P:aerobic electron transport chain"/>
    <property type="evidence" value="ECO:0007669"/>
    <property type="project" value="TreeGrafter"/>
</dbReference>
<comment type="similarity">
    <text evidence="2">Belongs to the NADH dehydrogenase family.</text>
</comment>
<keyword evidence="8" id="KW-1185">Reference proteome</keyword>
<proteinExistence type="inferred from homology"/>
<comment type="cofactor">
    <cofactor evidence="1">
        <name>FAD</name>
        <dbReference type="ChEBI" id="CHEBI:57692"/>
    </cofactor>
</comment>
<keyword evidence="5" id="KW-0560">Oxidoreductase</keyword>
<dbReference type="GeneID" id="72186118"/>
<dbReference type="EMBL" id="CP096659">
    <property type="protein sequence ID" value="UPV73443.1"/>
    <property type="molecule type" value="Genomic_DNA"/>
</dbReference>
<dbReference type="Proteomes" id="UP000830729">
    <property type="component" value="Chromosome"/>
</dbReference>
<dbReference type="SUPFAM" id="SSF51905">
    <property type="entry name" value="FAD/NAD(P)-binding domain"/>
    <property type="match status" value="2"/>
</dbReference>
<evidence type="ECO:0000256" key="5">
    <source>
        <dbReference type="ARBA" id="ARBA00023002"/>
    </source>
</evidence>
<reference evidence="7 8" key="1">
    <citation type="submission" date="2022-04" db="EMBL/GenBank/DDBJ databases">
        <title>Diverse halophilic archaea isolated from saline environments.</title>
        <authorList>
            <person name="Cui H.-L."/>
        </authorList>
    </citation>
    <scope>NUCLEOTIDE SEQUENCE [LARGE SCALE GENOMIC DNA]</scope>
    <source>
        <strain evidence="7 8">XZYJT49</strain>
    </source>
</reference>
<evidence type="ECO:0000256" key="1">
    <source>
        <dbReference type="ARBA" id="ARBA00001974"/>
    </source>
</evidence>
<dbReference type="PANTHER" id="PTHR42913:SF3">
    <property type="entry name" value="64 KDA MITOCHONDRIAL NADH DEHYDROGENASE (EUROFUNG)"/>
    <property type="match status" value="1"/>
</dbReference>
<organism evidence="7 8">
    <name type="scientific">Halorussus limi</name>
    <dbReference type="NCBI Taxonomy" id="2938695"/>
    <lineage>
        <taxon>Archaea</taxon>
        <taxon>Methanobacteriati</taxon>
        <taxon>Methanobacteriota</taxon>
        <taxon>Stenosarchaea group</taxon>
        <taxon>Halobacteria</taxon>
        <taxon>Halobacteriales</taxon>
        <taxon>Haladaptataceae</taxon>
        <taxon>Halorussus</taxon>
    </lineage>
</organism>
<dbReference type="PANTHER" id="PTHR42913">
    <property type="entry name" value="APOPTOSIS-INDUCING FACTOR 1"/>
    <property type="match status" value="1"/>
</dbReference>
<feature type="domain" description="FAD/NAD(P)-binding" evidence="6">
    <location>
        <begin position="1"/>
        <end position="296"/>
    </location>
</feature>
<sequence length="386" mass="41070">MRIAVLGAGYAGLTLARKLERTVPDDVEILVVERTGRHLVQHEVHRVIRRPSLADDIVVELDEVLDRAGVRRAEVVDVDPDAGVVTLASGERIDYDYAGVCLGAETAFYDLPGVEDHAAPLKTLDDAERIREEFLDALSAGRPDDPARVVVGGAGLSGVQVAGELAAFAREEDASESVTITLLEQLDEVAPAFPENFRAAVRDQLEARDVEIRTGTGVASADDDSIELETGERLDYDQFVWTGGIRGPDALDGERPAVKNTLRLGDGTFVVGDAARVVDADGEPVPASAQAAVREARSVAENVAKLVEYDREGDDMFEPRLDPFAFDSPGWLVSVGDGAVAQVGPTVLTGRAAKALKTTVGAGYLSSVGAIRNAADLVGEELGYER</sequence>
<keyword evidence="4" id="KW-0274">FAD</keyword>
<dbReference type="InterPro" id="IPR051169">
    <property type="entry name" value="NADH-Q_oxidoreductase"/>
</dbReference>
<gene>
    <name evidence="7" type="ORF">M0R89_12925</name>
</gene>
<name>A0A8U0HRR9_9EURY</name>
<evidence type="ECO:0000256" key="4">
    <source>
        <dbReference type="ARBA" id="ARBA00022827"/>
    </source>
</evidence>
<accession>A0A8U0HRR9</accession>
<dbReference type="KEGG" id="halx:M0R89_12925"/>
<dbReference type="Gene3D" id="3.50.50.100">
    <property type="match status" value="1"/>
</dbReference>
<evidence type="ECO:0000313" key="7">
    <source>
        <dbReference type="EMBL" id="UPV73443.1"/>
    </source>
</evidence>
<evidence type="ECO:0000259" key="6">
    <source>
        <dbReference type="Pfam" id="PF07992"/>
    </source>
</evidence>
<dbReference type="InterPro" id="IPR036188">
    <property type="entry name" value="FAD/NAD-bd_sf"/>
</dbReference>
<dbReference type="RefSeq" id="WP_248649499.1">
    <property type="nucleotide sequence ID" value="NZ_CP096659.1"/>
</dbReference>
<dbReference type="InterPro" id="IPR023753">
    <property type="entry name" value="FAD/NAD-binding_dom"/>
</dbReference>
<evidence type="ECO:0000256" key="2">
    <source>
        <dbReference type="ARBA" id="ARBA00005272"/>
    </source>
</evidence>
<dbReference type="AlphaFoldDB" id="A0A8U0HRR9"/>
<evidence type="ECO:0000313" key="8">
    <source>
        <dbReference type="Proteomes" id="UP000830729"/>
    </source>
</evidence>
<keyword evidence="3" id="KW-0285">Flavoprotein</keyword>
<protein>
    <submittedName>
        <fullName evidence="7">FAD-dependent oxidoreductase</fullName>
    </submittedName>
</protein>
<dbReference type="Pfam" id="PF07992">
    <property type="entry name" value="Pyr_redox_2"/>
    <property type="match status" value="1"/>
</dbReference>